<accession>A0A948X126</accession>
<dbReference type="Proteomes" id="UP000784286">
    <property type="component" value="Unassembled WGS sequence"/>
</dbReference>
<sequence length="209" mass="23864">MIIKQFQKCRPDSKTFFRLSESCLHGDFDEKSLRGAGSSVYHANSCGAYFFYKFRNFVLLAFLACLSFSCQNDTVYHTYQAIPENFGWGRGDSLNFYFPPGIPPAAYTLEVGIRNTDMYPYRDIWLEATKVMSDTLPAVTDTLHFYLADENGRWNEDRSAGGYYQSTFVCDEPLVIGTDSFNRSLHIIHVMRDNPLPGIADVGIRLLRK</sequence>
<name>A0A948X126_9BACT</name>
<dbReference type="EMBL" id="JAHLFJ010000050">
    <property type="protein sequence ID" value="MBU3855987.1"/>
    <property type="molecule type" value="Genomic_DNA"/>
</dbReference>
<dbReference type="Pfam" id="PF14109">
    <property type="entry name" value="GldH_lipo"/>
    <property type="match status" value="1"/>
</dbReference>
<comment type="caution">
    <text evidence="1">The sequence shown here is derived from an EMBL/GenBank/DDBJ whole genome shotgun (WGS) entry which is preliminary data.</text>
</comment>
<organism evidence="1 2">
    <name type="scientific">Candidatus Phocaeicola excrementipullorum</name>
    <dbReference type="NCBI Taxonomy" id="2838731"/>
    <lineage>
        <taxon>Bacteria</taxon>
        <taxon>Pseudomonadati</taxon>
        <taxon>Bacteroidota</taxon>
        <taxon>Bacteroidia</taxon>
        <taxon>Bacteroidales</taxon>
        <taxon>Bacteroidaceae</taxon>
        <taxon>Phocaeicola</taxon>
    </lineage>
</organism>
<evidence type="ECO:0000313" key="1">
    <source>
        <dbReference type="EMBL" id="MBU3855987.1"/>
    </source>
</evidence>
<reference evidence="1" key="1">
    <citation type="journal article" date="2021" name="PeerJ">
        <title>Extensive microbial diversity within the chicken gut microbiome revealed by metagenomics and culture.</title>
        <authorList>
            <person name="Gilroy R."/>
            <person name="Ravi A."/>
            <person name="Getino M."/>
            <person name="Pursley I."/>
            <person name="Horton D.L."/>
            <person name="Alikhan N.F."/>
            <person name="Baker D."/>
            <person name="Gharbi K."/>
            <person name="Hall N."/>
            <person name="Watson M."/>
            <person name="Adriaenssens E.M."/>
            <person name="Foster-Nyarko E."/>
            <person name="Jarju S."/>
            <person name="Secka A."/>
            <person name="Antonio M."/>
            <person name="Oren A."/>
            <person name="Chaudhuri R.R."/>
            <person name="La Ragione R."/>
            <person name="Hildebrand F."/>
            <person name="Pallen M.J."/>
        </authorList>
    </citation>
    <scope>NUCLEOTIDE SEQUENCE</scope>
    <source>
        <strain evidence="1">8470</strain>
    </source>
</reference>
<evidence type="ECO:0000313" key="2">
    <source>
        <dbReference type="Proteomes" id="UP000784286"/>
    </source>
</evidence>
<reference evidence="1" key="2">
    <citation type="submission" date="2021-04" db="EMBL/GenBank/DDBJ databases">
        <authorList>
            <person name="Gilroy R."/>
        </authorList>
    </citation>
    <scope>NUCLEOTIDE SEQUENCE</scope>
    <source>
        <strain evidence="1">8470</strain>
    </source>
</reference>
<keyword evidence="1" id="KW-0449">Lipoprotein</keyword>
<proteinExistence type="predicted"/>
<protein>
    <submittedName>
        <fullName evidence="1">Gliding motility lipoprotein GldH</fullName>
    </submittedName>
</protein>
<dbReference type="InterPro" id="IPR020018">
    <property type="entry name" value="Motility-assoc_lipoprot_GldH"/>
</dbReference>
<dbReference type="AlphaFoldDB" id="A0A948X126"/>
<gene>
    <name evidence="1" type="ORF">H9928_05440</name>
</gene>
<dbReference type="NCBIfam" id="TIGR03511">
    <property type="entry name" value="GldH_lipo"/>
    <property type="match status" value="1"/>
</dbReference>